<comment type="caution">
    <text evidence="2">The sequence shown here is derived from an EMBL/GenBank/DDBJ whole genome shotgun (WGS) entry which is preliminary data.</text>
</comment>
<feature type="domain" description="Amidase" evidence="1">
    <location>
        <begin position="29"/>
        <end position="461"/>
    </location>
</feature>
<reference evidence="2 3" key="1">
    <citation type="submission" date="2021-04" db="EMBL/GenBank/DDBJ databases">
        <title>The genome sequence of Ideonella sp. 3Y2.</title>
        <authorList>
            <person name="Liu Y."/>
        </authorList>
    </citation>
    <scope>NUCLEOTIDE SEQUENCE [LARGE SCALE GENOMIC DNA]</scope>
    <source>
        <strain evidence="2 3">3Y2</strain>
    </source>
</reference>
<dbReference type="NCBIfam" id="NF005686">
    <property type="entry name" value="PRK07486.1"/>
    <property type="match status" value="1"/>
</dbReference>
<evidence type="ECO:0000313" key="3">
    <source>
        <dbReference type="Proteomes" id="UP000676246"/>
    </source>
</evidence>
<name>A0A940YAI2_9BURK</name>
<evidence type="ECO:0000259" key="1">
    <source>
        <dbReference type="Pfam" id="PF01425"/>
    </source>
</evidence>
<accession>A0A940YAI2</accession>
<protein>
    <submittedName>
        <fullName evidence="2">Amidase</fullName>
        <ecNumber evidence="2">3.5.1.4</ecNumber>
    </submittedName>
</protein>
<dbReference type="InterPro" id="IPR000120">
    <property type="entry name" value="Amidase"/>
</dbReference>
<evidence type="ECO:0000313" key="2">
    <source>
        <dbReference type="EMBL" id="MBQ0929426.1"/>
    </source>
</evidence>
<keyword evidence="3" id="KW-1185">Reference proteome</keyword>
<dbReference type="InterPro" id="IPR023631">
    <property type="entry name" value="Amidase_dom"/>
</dbReference>
<dbReference type="Gene3D" id="3.90.1300.10">
    <property type="entry name" value="Amidase signature (AS) domain"/>
    <property type="match status" value="1"/>
</dbReference>
<dbReference type="SUPFAM" id="SSF75304">
    <property type="entry name" value="Amidase signature (AS) enzymes"/>
    <property type="match status" value="1"/>
</dbReference>
<dbReference type="AlphaFoldDB" id="A0A940YAI2"/>
<dbReference type="Proteomes" id="UP000676246">
    <property type="component" value="Unassembled WGS sequence"/>
</dbReference>
<gene>
    <name evidence="2" type="ORF">KAK03_02940</name>
</gene>
<proteinExistence type="predicted"/>
<organism evidence="2 3">
    <name type="scientific">Ideonella alba</name>
    <dbReference type="NCBI Taxonomy" id="2824118"/>
    <lineage>
        <taxon>Bacteria</taxon>
        <taxon>Pseudomonadati</taxon>
        <taxon>Pseudomonadota</taxon>
        <taxon>Betaproteobacteria</taxon>
        <taxon>Burkholderiales</taxon>
        <taxon>Sphaerotilaceae</taxon>
        <taxon>Ideonella</taxon>
    </lineage>
</organism>
<dbReference type="GO" id="GO:0004040">
    <property type="term" value="F:amidase activity"/>
    <property type="evidence" value="ECO:0007669"/>
    <property type="project" value="UniProtKB-EC"/>
</dbReference>
<dbReference type="InterPro" id="IPR036928">
    <property type="entry name" value="AS_sf"/>
</dbReference>
<dbReference type="EC" id="3.5.1.4" evidence="2"/>
<dbReference type="Pfam" id="PF01425">
    <property type="entry name" value="Amidase"/>
    <property type="match status" value="1"/>
</dbReference>
<dbReference type="EMBL" id="JAGQDD010000001">
    <property type="protein sequence ID" value="MBQ0929426.1"/>
    <property type="molecule type" value="Genomic_DNA"/>
</dbReference>
<dbReference type="RefSeq" id="WP_210851670.1">
    <property type="nucleotide sequence ID" value="NZ_JAGQDD010000001.1"/>
</dbReference>
<dbReference type="PANTHER" id="PTHR11895:SF76">
    <property type="entry name" value="INDOLEACETAMIDE HYDROLASE"/>
    <property type="match status" value="1"/>
</dbReference>
<keyword evidence="2" id="KW-0378">Hydrolase</keyword>
<dbReference type="PANTHER" id="PTHR11895">
    <property type="entry name" value="TRANSAMIDASE"/>
    <property type="match status" value="1"/>
</dbReference>
<sequence length="483" mass="52166">MSPDASDPTDLPAHQLSRLIHARALSCHELMQATLARIHRFNPLHNAIVNLAPDGELLAQARAFDAELAEGRSRGWMHGLPQAIKDTGNAAGFPTTFGSPLLKDAVAPTDGLMAARMKSAGCIVIGKTNMPEWGLGSHTFNALFGATRNAWDPAVSAGGSSGGAAVALALRLLSVADGSDFMGSLRNPAGWNHVFGLRPSQGRVPFWPVADVWVDQLGTEGPMATCVEDLARLLQTQSGHDPRQPLSIAGPVPAFAPVRPHALRGLRIGWLGNMGGHLALEPGIAEVCTQALRVFEDGGTVVETAALDTDLEAVWRAWLVWRRALTGSRLTPLLARPGAREQIKPEALWEHDQSVGLSFADFMAASQARSAFTQKMLAALQRHQVLALPVAQVWPFPVEWRWPQRIGERVMDTYHRWMEATLYATFAGLPALSLPAGFDPTGRWPMGLQLIGPPQGEALLLQVAAAYEQRVPELLARRPPEPD</sequence>